<proteinExistence type="predicted"/>
<dbReference type="Proteomes" id="UP000326912">
    <property type="component" value="Unassembled WGS sequence"/>
</dbReference>
<dbReference type="RefSeq" id="WP_151759812.1">
    <property type="nucleotide sequence ID" value="NZ_BKZW01000007.1"/>
</dbReference>
<gene>
    <name evidence="1" type="ORF">KDW_64260</name>
</gene>
<sequence>MRLAMLTALAALPPGRWQEQDLSDLTRIVRDALDASDLSSASVQALLTLVTKLLPFYPAWSAPQLALIYREREYIRLPQLGRPLTTDETRQLAHALLPMLHAWQDREHEGILVALSSLFKKRIRDFPELQTILEKLLQDTRNNSTVWSILHFFSLHLPERLDVLVPRLLELDKSFITIGAVSSYLHRHRQDLLTKA</sequence>
<keyword evidence="2" id="KW-1185">Reference proteome</keyword>
<evidence type="ECO:0000313" key="2">
    <source>
        <dbReference type="Proteomes" id="UP000326912"/>
    </source>
</evidence>
<organism evidence="1 2">
    <name type="scientific">Dictyobacter vulcani</name>
    <dbReference type="NCBI Taxonomy" id="2607529"/>
    <lineage>
        <taxon>Bacteria</taxon>
        <taxon>Bacillati</taxon>
        <taxon>Chloroflexota</taxon>
        <taxon>Ktedonobacteria</taxon>
        <taxon>Ktedonobacterales</taxon>
        <taxon>Dictyobacteraceae</taxon>
        <taxon>Dictyobacter</taxon>
    </lineage>
</organism>
<dbReference type="EMBL" id="BKZW01000007">
    <property type="protein sequence ID" value="GER92264.1"/>
    <property type="molecule type" value="Genomic_DNA"/>
</dbReference>
<dbReference type="AlphaFoldDB" id="A0A5J4KSE4"/>
<name>A0A5J4KSE4_9CHLR</name>
<evidence type="ECO:0000313" key="1">
    <source>
        <dbReference type="EMBL" id="GER92264.1"/>
    </source>
</evidence>
<reference evidence="1 2" key="1">
    <citation type="submission" date="2019-10" db="EMBL/GenBank/DDBJ databases">
        <title>Dictyobacter vulcani sp. nov., within the class Ktedonobacteria, isolated from soil of volcanic Mt. Zao.</title>
        <authorList>
            <person name="Zheng Y."/>
            <person name="Wang C.M."/>
            <person name="Sakai Y."/>
            <person name="Abe K."/>
            <person name="Yokota A."/>
            <person name="Yabe S."/>
        </authorList>
    </citation>
    <scope>NUCLEOTIDE SEQUENCE [LARGE SCALE GENOMIC DNA]</scope>
    <source>
        <strain evidence="1 2">W12</strain>
    </source>
</reference>
<comment type="caution">
    <text evidence="1">The sequence shown here is derived from an EMBL/GenBank/DDBJ whole genome shotgun (WGS) entry which is preliminary data.</text>
</comment>
<accession>A0A5J4KSE4</accession>
<protein>
    <submittedName>
        <fullName evidence="1">Uncharacterized protein</fullName>
    </submittedName>
</protein>